<dbReference type="Gene3D" id="3.30.300.30">
    <property type="match status" value="1"/>
</dbReference>
<feature type="region of interest" description="Disordered" evidence="1">
    <location>
        <begin position="592"/>
        <end position="614"/>
    </location>
</feature>
<dbReference type="PANTHER" id="PTHR43767">
    <property type="entry name" value="LONG-CHAIN-FATTY-ACID--COA LIGASE"/>
    <property type="match status" value="1"/>
</dbReference>
<feature type="compositionally biased region" description="Basic and acidic residues" evidence="1">
    <location>
        <begin position="592"/>
        <end position="603"/>
    </location>
</feature>
<dbReference type="PROSITE" id="PS00455">
    <property type="entry name" value="AMP_BINDING"/>
    <property type="match status" value="1"/>
</dbReference>
<keyword evidence="5" id="KW-1185">Reference proteome</keyword>
<dbReference type="PANTHER" id="PTHR43767:SF1">
    <property type="entry name" value="NONRIBOSOMAL PEPTIDE SYNTHASE PES1 (EUROFUNG)-RELATED"/>
    <property type="match status" value="1"/>
</dbReference>
<reference evidence="5" key="1">
    <citation type="journal article" date="2019" name="Int. J. Syst. Evol. Microbiol.">
        <title>The Global Catalogue of Microorganisms (GCM) 10K type strain sequencing project: providing services to taxonomists for standard genome sequencing and annotation.</title>
        <authorList>
            <consortium name="The Broad Institute Genomics Platform"/>
            <consortium name="The Broad Institute Genome Sequencing Center for Infectious Disease"/>
            <person name="Wu L."/>
            <person name="Ma J."/>
        </authorList>
    </citation>
    <scope>NUCLEOTIDE SEQUENCE [LARGE SCALE GENOMIC DNA]</scope>
    <source>
        <strain evidence="5">CCUG 51308</strain>
    </source>
</reference>
<organism evidence="4 5">
    <name type="scientific">Hirschia litorea</name>
    <dbReference type="NCBI Taxonomy" id="1199156"/>
    <lineage>
        <taxon>Bacteria</taxon>
        <taxon>Pseudomonadati</taxon>
        <taxon>Pseudomonadota</taxon>
        <taxon>Alphaproteobacteria</taxon>
        <taxon>Hyphomonadales</taxon>
        <taxon>Hyphomonadaceae</taxon>
        <taxon>Hirschia</taxon>
    </lineage>
</organism>
<dbReference type="InterPro" id="IPR000873">
    <property type="entry name" value="AMP-dep_synth/lig_dom"/>
</dbReference>
<feature type="compositionally biased region" description="Polar residues" evidence="1">
    <location>
        <begin position="604"/>
        <end position="614"/>
    </location>
</feature>
<dbReference type="InterPro" id="IPR042099">
    <property type="entry name" value="ANL_N_sf"/>
</dbReference>
<sequence>MGGELNKNKAGMNKSNFPAMSVLAANEVLSKPGSPFEIIEENVLGQKQRVFKNAPAHLPALLDNTLKHSKKTFFIYEKERVTFGANHKATKVLAAYFRDMLNLDKGERVAVIMRNVPQWPVTVMAAMKCGAIATPLNSMWTGAELAYALKDCGARIAVMCGETLAKLKPYLRELLSLETVIVSRGSDGPVDAHYLKLEDIIGDAKSWKKLEDFAEEACGILPDDDAMLFYTSGTTGRPKGALSTHRAVISALFNSLSSQARGFVRSGVPVPIAKAGDPQRVYLISAPFFHTTGAIALLFAVMVRGARAVTQHKWDPKKALALIAKEKINVIGGVPTIVWQILRHPDRKKHDLSSISIVSYGGSPSAAELVTESRKAFPGTIMGNGWGMTETCATCTMIFGDDYLVRPLSAGAAALTIDLQVRGAEGQLLPANEAGELWVRGPNLMREYWKNPNATKAVLQDGWLRTGDIARIDEEGFLFILDRAKDMLIRGGENIYCIEVENCLAAHPKVRDVAIIGVPHIELGEEVGAVVYVAPETKLTAAALQKFAGEHLSAYKVPKHIKFVTQPLPRNESGKVMKPQLAAYFTKTDKISKSGSKADDITQRRNAGNLSRNR</sequence>
<dbReference type="EMBL" id="JBHTBR010000002">
    <property type="protein sequence ID" value="MFC7290958.1"/>
    <property type="molecule type" value="Genomic_DNA"/>
</dbReference>
<name>A0ABW2IIQ5_9PROT</name>
<evidence type="ECO:0000313" key="5">
    <source>
        <dbReference type="Proteomes" id="UP001596492"/>
    </source>
</evidence>
<evidence type="ECO:0000259" key="3">
    <source>
        <dbReference type="Pfam" id="PF13193"/>
    </source>
</evidence>
<dbReference type="SUPFAM" id="SSF56801">
    <property type="entry name" value="Acetyl-CoA synthetase-like"/>
    <property type="match status" value="1"/>
</dbReference>
<dbReference type="Proteomes" id="UP001596492">
    <property type="component" value="Unassembled WGS sequence"/>
</dbReference>
<comment type="caution">
    <text evidence="4">The sequence shown here is derived from an EMBL/GenBank/DDBJ whole genome shotgun (WGS) entry which is preliminary data.</text>
</comment>
<protein>
    <submittedName>
        <fullName evidence="4">Class I adenylate-forming enzyme family protein</fullName>
    </submittedName>
</protein>
<proteinExistence type="predicted"/>
<dbReference type="InterPro" id="IPR050237">
    <property type="entry name" value="ATP-dep_AMP-bd_enzyme"/>
</dbReference>
<dbReference type="Pfam" id="PF00501">
    <property type="entry name" value="AMP-binding"/>
    <property type="match status" value="1"/>
</dbReference>
<dbReference type="Gene3D" id="3.40.50.12780">
    <property type="entry name" value="N-terminal domain of ligase-like"/>
    <property type="match status" value="1"/>
</dbReference>
<accession>A0ABW2IIQ5</accession>
<dbReference type="RefSeq" id="WP_382166162.1">
    <property type="nucleotide sequence ID" value="NZ_JBHTBR010000002.1"/>
</dbReference>
<evidence type="ECO:0000259" key="2">
    <source>
        <dbReference type="Pfam" id="PF00501"/>
    </source>
</evidence>
<evidence type="ECO:0000256" key="1">
    <source>
        <dbReference type="SAM" id="MobiDB-lite"/>
    </source>
</evidence>
<dbReference type="InterPro" id="IPR045851">
    <property type="entry name" value="AMP-bd_C_sf"/>
</dbReference>
<gene>
    <name evidence="4" type="ORF">ACFQS8_04980</name>
</gene>
<feature type="domain" description="AMP-binding enzyme C-terminal" evidence="3">
    <location>
        <begin position="499"/>
        <end position="575"/>
    </location>
</feature>
<dbReference type="InterPro" id="IPR020845">
    <property type="entry name" value="AMP-binding_CS"/>
</dbReference>
<feature type="domain" description="AMP-dependent synthetase/ligase" evidence="2">
    <location>
        <begin position="67"/>
        <end position="449"/>
    </location>
</feature>
<dbReference type="Pfam" id="PF13193">
    <property type="entry name" value="AMP-binding_C"/>
    <property type="match status" value="1"/>
</dbReference>
<evidence type="ECO:0000313" key="4">
    <source>
        <dbReference type="EMBL" id="MFC7290958.1"/>
    </source>
</evidence>
<dbReference type="InterPro" id="IPR025110">
    <property type="entry name" value="AMP-bd_C"/>
</dbReference>